<keyword evidence="4 6" id="KW-1133">Transmembrane helix</keyword>
<dbReference type="PANTHER" id="PTHR31123:SF4">
    <property type="entry name" value="PROTEIN ALCS"/>
    <property type="match status" value="1"/>
</dbReference>
<dbReference type="STRING" id="1163406.A0A0L0NJG3"/>
<evidence type="ECO:0000256" key="4">
    <source>
        <dbReference type="ARBA" id="ARBA00022989"/>
    </source>
</evidence>
<dbReference type="Pfam" id="PF01184">
    <property type="entry name" value="Gpr1_Fun34_YaaH"/>
    <property type="match status" value="1"/>
</dbReference>
<feature type="transmembrane region" description="Helical" evidence="6">
    <location>
        <begin position="289"/>
        <end position="313"/>
    </location>
</feature>
<dbReference type="AlphaFoldDB" id="A0A0L0NJG3"/>
<comment type="subcellular location">
    <subcellularLocation>
        <location evidence="1">Membrane</location>
        <topology evidence="1">Multi-pass membrane protein</topology>
    </subcellularLocation>
</comment>
<keyword evidence="8" id="KW-1185">Reference proteome</keyword>
<dbReference type="InterPro" id="IPR051633">
    <property type="entry name" value="AceTr"/>
</dbReference>
<accession>A0A0L0NJG3</accession>
<reference evidence="7 8" key="1">
    <citation type="journal article" date="2015" name="BMC Genomics">
        <title>The genome of the truffle-parasite Tolypocladium ophioglossoides and the evolution of antifungal peptaibiotics.</title>
        <authorList>
            <person name="Quandt C.A."/>
            <person name="Bushley K.E."/>
            <person name="Spatafora J.W."/>
        </authorList>
    </citation>
    <scope>NUCLEOTIDE SEQUENCE [LARGE SCALE GENOMIC DNA]</scope>
    <source>
        <strain evidence="7 8">CBS 100239</strain>
    </source>
</reference>
<evidence type="ECO:0000313" key="8">
    <source>
        <dbReference type="Proteomes" id="UP000036947"/>
    </source>
</evidence>
<dbReference type="OrthoDB" id="3648309at2759"/>
<gene>
    <name evidence="7" type="ORF">TOPH_00832</name>
</gene>
<dbReference type="GO" id="GO:0005886">
    <property type="term" value="C:plasma membrane"/>
    <property type="evidence" value="ECO:0007669"/>
    <property type="project" value="TreeGrafter"/>
</dbReference>
<evidence type="ECO:0000256" key="5">
    <source>
        <dbReference type="ARBA" id="ARBA00023136"/>
    </source>
</evidence>
<evidence type="ECO:0000256" key="6">
    <source>
        <dbReference type="SAM" id="Phobius"/>
    </source>
</evidence>
<dbReference type="InterPro" id="IPR000791">
    <property type="entry name" value="Gpr1/Fun34/SatP-like"/>
</dbReference>
<evidence type="ECO:0000256" key="2">
    <source>
        <dbReference type="ARBA" id="ARBA00005587"/>
    </source>
</evidence>
<dbReference type="PANTHER" id="PTHR31123">
    <property type="entry name" value="ACCUMULATION OF DYADS PROTEIN 2-RELATED"/>
    <property type="match status" value="1"/>
</dbReference>
<dbReference type="EMBL" id="LFRF01000002">
    <property type="protein sequence ID" value="KND94246.1"/>
    <property type="molecule type" value="Genomic_DNA"/>
</dbReference>
<comment type="similarity">
    <text evidence="2">Belongs to the acetate uptake transporter (AceTr) (TC 2.A.96) family.</text>
</comment>
<evidence type="ECO:0000256" key="1">
    <source>
        <dbReference type="ARBA" id="ARBA00004141"/>
    </source>
</evidence>
<dbReference type="Proteomes" id="UP000036947">
    <property type="component" value="Unassembled WGS sequence"/>
</dbReference>
<comment type="caution">
    <text evidence="7">The sequence shown here is derived from an EMBL/GenBank/DDBJ whole genome shotgun (WGS) entry which is preliminary data.</text>
</comment>
<protein>
    <submittedName>
        <fullName evidence="7">Protein alcS</fullName>
    </submittedName>
</protein>
<evidence type="ECO:0000256" key="3">
    <source>
        <dbReference type="ARBA" id="ARBA00022692"/>
    </source>
</evidence>
<dbReference type="GO" id="GO:0015123">
    <property type="term" value="F:acetate transmembrane transporter activity"/>
    <property type="evidence" value="ECO:0007669"/>
    <property type="project" value="TreeGrafter"/>
</dbReference>
<proteinExistence type="inferred from homology"/>
<feature type="transmembrane region" description="Helical" evidence="6">
    <location>
        <begin position="254"/>
        <end position="277"/>
    </location>
</feature>
<sequence length="341" mass="37345">MSEEEGRIHKNGGYDDRTEALGTFRSAASVSMSPELFEKLYLSPLDNVKGDLRKPFANSIPMCVYLSAPHESVSLMLMPTLQRLGRFPACLDPVVDRPHGMGRRRRQWLPRRLRRRDGVPSLTTRPSSGVFYFQGGVLLALGGILEWILGKTFPAVVFTVFGTFWLAYAGTLDPSFAAFASYAPPDSTSPAAGLTTQGFNATLVTHGSCSLSSLPVEQLDARLTRSANAAFWFLFMAFICVIFLICSLRTNVCFFIMFLTLVIALSLITGAFLANAADYTGNAAYSKKLLVGAGATIFVTCWVGWYLFFAILLATVDFPIQLPIGDLSTIVKGKSEKDKRA</sequence>
<name>A0A0L0NJG3_TOLOC</name>
<evidence type="ECO:0000313" key="7">
    <source>
        <dbReference type="EMBL" id="KND94246.1"/>
    </source>
</evidence>
<feature type="transmembrane region" description="Helical" evidence="6">
    <location>
        <begin position="229"/>
        <end position="248"/>
    </location>
</feature>
<feature type="transmembrane region" description="Helical" evidence="6">
    <location>
        <begin position="130"/>
        <end position="149"/>
    </location>
</feature>
<feature type="transmembrane region" description="Helical" evidence="6">
    <location>
        <begin position="155"/>
        <end position="172"/>
    </location>
</feature>
<keyword evidence="5 6" id="KW-0472">Membrane</keyword>
<keyword evidence="3 6" id="KW-0812">Transmembrane</keyword>
<organism evidence="7 8">
    <name type="scientific">Tolypocladium ophioglossoides (strain CBS 100239)</name>
    <name type="common">Snaketongue truffleclub</name>
    <name type="synonym">Elaphocordyceps ophioglossoides</name>
    <dbReference type="NCBI Taxonomy" id="1163406"/>
    <lineage>
        <taxon>Eukaryota</taxon>
        <taxon>Fungi</taxon>
        <taxon>Dikarya</taxon>
        <taxon>Ascomycota</taxon>
        <taxon>Pezizomycotina</taxon>
        <taxon>Sordariomycetes</taxon>
        <taxon>Hypocreomycetidae</taxon>
        <taxon>Hypocreales</taxon>
        <taxon>Ophiocordycipitaceae</taxon>
        <taxon>Tolypocladium</taxon>
    </lineage>
</organism>